<feature type="domain" description="Bacterial toxin 43" evidence="1">
    <location>
        <begin position="66"/>
        <end position="139"/>
    </location>
</feature>
<dbReference type="Proteomes" id="UP000277577">
    <property type="component" value="Chromosome"/>
</dbReference>
<evidence type="ECO:0000313" key="4">
    <source>
        <dbReference type="Proteomes" id="UP000054921"/>
    </source>
</evidence>
<dbReference type="Pfam" id="PF15537">
    <property type="entry name" value="Ntox43"/>
    <property type="match status" value="1"/>
</dbReference>
<reference evidence="3 5" key="2">
    <citation type="submission" date="2018-12" db="EMBL/GenBank/DDBJ databases">
        <authorList>
            <consortium name="Pathogen Informatics"/>
        </authorList>
    </citation>
    <scope>NUCLEOTIDE SEQUENCE [LARGE SCALE GENOMIC DNA]</scope>
    <source>
        <strain evidence="3 5">NCTC11976</strain>
    </source>
</reference>
<reference evidence="2 4" key="1">
    <citation type="submission" date="2015-11" db="EMBL/GenBank/DDBJ databases">
        <title>Genomic analysis of 38 Legionella species identifies large and diverse effector repertoires.</title>
        <authorList>
            <person name="Burstein D."/>
            <person name="Amaro F."/>
            <person name="Zusman T."/>
            <person name="Lifshitz Z."/>
            <person name="Cohen O."/>
            <person name="Gilbert J.A."/>
            <person name="Pupko T."/>
            <person name="Shuman H.A."/>
            <person name="Segal G."/>
        </authorList>
    </citation>
    <scope>NUCLEOTIDE SEQUENCE [LARGE SCALE GENOMIC DNA]</scope>
    <source>
        <strain evidence="2 4">ORW</strain>
    </source>
</reference>
<protein>
    <recommendedName>
        <fullName evidence="1">Bacterial toxin 43 domain-containing protein</fullName>
    </recommendedName>
</protein>
<evidence type="ECO:0000313" key="5">
    <source>
        <dbReference type="Proteomes" id="UP000277577"/>
    </source>
</evidence>
<evidence type="ECO:0000313" key="2">
    <source>
        <dbReference type="EMBL" id="KTC82454.1"/>
    </source>
</evidence>
<dbReference type="RefSeq" id="WP_028381015.1">
    <property type="nucleotide sequence ID" value="NZ_CAAAIT010000003.1"/>
</dbReference>
<dbReference type="InterPro" id="IPR029106">
    <property type="entry name" value="Ntox43"/>
</dbReference>
<evidence type="ECO:0000259" key="1">
    <source>
        <dbReference type="Pfam" id="PF15537"/>
    </source>
</evidence>
<accession>A0A0W0SGE3</accession>
<name>A0A0W0SGE3_9GAMM</name>
<keyword evidence="5" id="KW-1185">Reference proteome</keyword>
<organism evidence="2 4">
    <name type="scientific">Legionella cherrii</name>
    <dbReference type="NCBI Taxonomy" id="28084"/>
    <lineage>
        <taxon>Bacteria</taxon>
        <taxon>Pseudomonadati</taxon>
        <taxon>Pseudomonadota</taxon>
        <taxon>Gammaproteobacteria</taxon>
        <taxon>Legionellales</taxon>
        <taxon>Legionellaceae</taxon>
        <taxon>Legionella</taxon>
    </lineage>
</organism>
<gene>
    <name evidence="2" type="ORF">Lche_0718</name>
    <name evidence="3" type="ORF">NCTC11976_03256</name>
</gene>
<dbReference type="Proteomes" id="UP000054921">
    <property type="component" value="Unassembled WGS sequence"/>
</dbReference>
<dbReference type="PATRIC" id="fig|28084.5.peg.770"/>
<dbReference type="OrthoDB" id="8852350at2"/>
<dbReference type="AlphaFoldDB" id="A0A0W0SGE3"/>
<dbReference type="EMBL" id="LR134173">
    <property type="protein sequence ID" value="VEB39449.1"/>
    <property type="molecule type" value="Genomic_DNA"/>
</dbReference>
<dbReference type="EMBL" id="LNXW01000009">
    <property type="protein sequence ID" value="KTC82454.1"/>
    <property type="molecule type" value="Genomic_DNA"/>
</dbReference>
<sequence length="227" mass="25291">MQSKDDLLKQVVANTHLGNKKGVISIILGERFGYPLGMIRSRSSKQPVDFKVLSLGITEGRELGFIDFVFDHKTGFIGITFSKKLNPHGHDGIADSLYIPGASGSASRRATMVGGRIAYLNQTFVSTEWSGHYGDLWNARIIEHFQSIFYWTTKQPILHINWRDSDPEEERAATAVVPSEHVEKQHSRLMTFGLFCVNNRATADGVKANTPLTNDLSKTVVSYLPPK</sequence>
<evidence type="ECO:0000313" key="3">
    <source>
        <dbReference type="EMBL" id="VEB39449.1"/>
    </source>
</evidence>
<proteinExistence type="predicted"/>